<evidence type="ECO:0008006" key="3">
    <source>
        <dbReference type="Google" id="ProtNLM"/>
    </source>
</evidence>
<organism evidence="1 2">
    <name type="scientific">Devosia riboflavina</name>
    <dbReference type="NCBI Taxonomy" id="46914"/>
    <lineage>
        <taxon>Bacteria</taxon>
        <taxon>Pseudomonadati</taxon>
        <taxon>Pseudomonadota</taxon>
        <taxon>Alphaproteobacteria</taxon>
        <taxon>Hyphomicrobiales</taxon>
        <taxon>Devosiaceae</taxon>
        <taxon>Devosia</taxon>
    </lineage>
</organism>
<accession>A0A087M4Y0</accession>
<comment type="caution">
    <text evidence="1">The sequence shown here is derived from an EMBL/GenBank/DDBJ whole genome shotgun (WGS) entry which is preliminary data.</text>
</comment>
<reference evidence="1 2" key="1">
    <citation type="submission" date="2014-08" db="EMBL/GenBank/DDBJ databases">
        <authorList>
            <person name="Hassan Y.I."/>
            <person name="Lepp D."/>
            <person name="Zhou T."/>
        </authorList>
    </citation>
    <scope>NUCLEOTIDE SEQUENCE [LARGE SCALE GENOMIC DNA]</scope>
    <source>
        <strain evidence="1 2">IFO13584</strain>
    </source>
</reference>
<name>A0A087M4Y0_9HYPH</name>
<sequence length="95" mass="10744">MTKKFSADRPLTDAEEADIQRMIASDPDNPEIADEQAKGQISFAEAMKRGRGRPKLDNARQAVTLRLDPETIARFQATGEDWRSRMVEVLDKARI</sequence>
<dbReference type="Proteomes" id="UP000028981">
    <property type="component" value="Unassembled WGS sequence"/>
</dbReference>
<proteinExistence type="predicted"/>
<protein>
    <recommendedName>
        <fullName evidence="3">BrnA antitoxin of type II toxin-antitoxin system</fullName>
    </recommendedName>
</protein>
<dbReference type="AlphaFoldDB" id="A0A087M4Y0"/>
<dbReference type="OrthoDB" id="361944at2"/>
<gene>
    <name evidence="1" type="ORF">JP75_05925</name>
</gene>
<dbReference type="InterPro" id="IPR025528">
    <property type="entry name" value="BrnA_antitoxin"/>
</dbReference>
<evidence type="ECO:0000313" key="1">
    <source>
        <dbReference type="EMBL" id="KFL31933.1"/>
    </source>
</evidence>
<dbReference type="EMBL" id="JQGC01000004">
    <property type="protein sequence ID" value="KFL31933.1"/>
    <property type="molecule type" value="Genomic_DNA"/>
</dbReference>
<dbReference type="RefSeq" id="WP_035080452.1">
    <property type="nucleotide sequence ID" value="NZ_JQGC01000004.1"/>
</dbReference>
<keyword evidence="2" id="KW-1185">Reference proteome</keyword>
<evidence type="ECO:0000313" key="2">
    <source>
        <dbReference type="Proteomes" id="UP000028981"/>
    </source>
</evidence>
<dbReference type="Pfam" id="PF14384">
    <property type="entry name" value="BrnA_antitoxin"/>
    <property type="match status" value="1"/>
</dbReference>
<dbReference type="STRING" id="46914.JP75_05925"/>